<accession>A0AAF1BN61</accession>
<name>A0AAF1BN61_9TREE</name>
<evidence type="ECO:0000313" key="2">
    <source>
        <dbReference type="EMBL" id="WOO84075.1"/>
    </source>
</evidence>
<organism evidence="2 3">
    <name type="scientific">Vanrija pseudolonga</name>
    <dbReference type="NCBI Taxonomy" id="143232"/>
    <lineage>
        <taxon>Eukaryota</taxon>
        <taxon>Fungi</taxon>
        <taxon>Dikarya</taxon>
        <taxon>Basidiomycota</taxon>
        <taxon>Agaricomycotina</taxon>
        <taxon>Tremellomycetes</taxon>
        <taxon>Trichosporonales</taxon>
        <taxon>Trichosporonaceae</taxon>
        <taxon>Vanrija</taxon>
    </lineage>
</organism>
<sequence>MSFTTTTSTRTSARSSTDSFTDSLASYNTSRTTVTRVAPHPDCASCCPPSRLAKLLKRNNKAVECPVCIGFEASLPSPIRPSGAAGLSARELCFLLDQSDRKSDCDVPTPLAVPFVPTPHALPYPSLPEPKVDGEPTRMARIALTVRDPAVKPTDSGYITSFIATRNSLDLDEELATEVRRVAGSRA</sequence>
<keyword evidence="3" id="KW-1185">Reference proteome</keyword>
<dbReference type="EMBL" id="CP086718">
    <property type="protein sequence ID" value="WOO84075.1"/>
    <property type="molecule type" value="Genomic_DNA"/>
</dbReference>
<evidence type="ECO:0000256" key="1">
    <source>
        <dbReference type="SAM" id="MobiDB-lite"/>
    </source>
</evidence>
<reference evidence="2" key="1">
    <citation type="submission" date="2023-10" db="EMBL/GenBank/DDBJ databases">
        <authorList>
            <person name="Noh H."/>
        </authorList>
    </citation>
    <scope>NUCLEOTIDE SEQUENCE</scope>
    <source>
        <strain evidence="2">DUCC4014</strain>
    </source>
</reference>
<gene>
    <name evidence="2" type="ORF">LOC62_05G007598</name>
</gene>
<dbReference type="GeneID" id="87810770"/>
<proteinExistence type="predicted"/>
<dbReference type="RefSeq" id="XP_062630101.1">
    <property type="nucleotide sequence ID" value="XM_062774117.1"/>
</dbReference>
<protein>
    <submittedName>
        <fullName evidence="2">Uncharacterized protein</fullName>
    </submittedName>
</protein>
<feature type="region of interest" description="Disordered" evidence="1">
    <location>
        <begin position="1"/>
        <end position="22"/>
    </location>
</feature>
<dbReference type="AlphaFoldDB" id="A0AAF1BN61"/>
<evidence type="ECO:0000313" key="3">
    <source>
        <dbReference type="Proteomes" id="UP000827549"/>
    </source>
</evidence>
<dbReference type="Proteomes" id="UP000827549">
    <property type="component" value="Chromosome 5"/>
</dbReference>